<dbReference type="Gene3D" id="3.40.1440.10">
    <property type="entry name" value="GIY-YIG endonuclease"/>
    <property type="match status" value="1"/>
</dbReference>
<keyword evidence="3" id="KW-1185">Reference proteome</keyword>
<organism evidence="2 3">
    <name type="scientific">Mucilaginibacter ginkgonis</name>
    <dbReference type="NCBI Taxonomy" id="2682091"/>
    <lineage>
        <taxon>Bacteria</taxon>
        <taxon>Pseudomonadati</taxon>
        <taxon>Bacteroidota</taxon>
        <taxon>Sphingobacteriia</taxon>
        <taxon>Sphingobacteriales</taxon>
        <taxon>Sphingobacteriaceae</taxon>
        <taxon>Mucilaginibacter</taxon>
    </lineage>
</organism>
<dbReference type="InterPro" id="IPR050190">
    <property type="entry name" value="UPF0213_domain"/>
</dbReference>
<dbReference type="Proteomes" id="UP000429232">
    <property type="component" value="Chromosome"/>
</dbReference>
<dbReference type="PROSITE" id="PS50164">
    <property type="entry name" value="GIY_YIG"/>
    <property type="match status" value="1"/>
</dbReference>
<evidence type="ECO:0000313" key="3">
    <source>
        <dbReference type="Proteomes" id="UP000429232"/>
    </source>
</evidence>
<evidence type="ECO:0000313" key="2">
    <source>
        <dbReference type="EMBL" id="QQL49020.1"/>
    </source>
</evidence>
<dbReference type="Pfam" id="PF01541">
    <property type="entry name" value="GIY-YIG"/>
    <property type="match status" value="1"/>
</dbReference>
<name>A0A6I4I0H5_9SPHI</name>
<protein>
    <submittedName>
        <fullName evidence="2">GIY-YIG nuclease family protein</fullName>
    </submittedName>
</protein>
<dbReference type="PANTHER" id="PTHR34477">
    <property type="entry name" value="UPF0213 PROTEIN YHBQ"/>
    <property type="match status" value="1"/>
</dbReference>
<sequence>MYILQCNNGSYYVGITNDLERRLYEHINGINDKAFTFDKRPLKLVFHYRFDNVNDAINFEKQIKGWRKEKKEALVNGDWHMLPDLSRTSKNKITNTKKL</sequence>
<dbReference type="InterPro" id="IPR035901">
    <property type="entry name" value="GIY-YIG_endonuc_sf"/>
</dbReference>
<proteinExistence type="inferred from homology"/>
<dbReference type="SUPFAM" id="SSF82771">
    <property type="entry name" value="GIY-YIG endonuclease"/>
    <property type="match status" value="1"/>
</dbReference>
<reference evidence="2 3" key="1">
    <citation type="submission" date="2020-12" db="EMBL/GenBank/DDBJ databases">
        <title>HMF7856_wgs.fasta genome submission.</title>
        <authorList>
            <person name="Kang H."/>
            <person name="Kim H."/>
            <person name="Joh K."/>
        </authorList>
    </citation>
    <scope>NUCLEOTIDE SEQUENCE [LARGE SCALE GENOMIC DNA]</scope>
    <source>
        <strain evidence="2 3">HMF7856</strain>
    </source>
</reference>
<dbReference type="CDD" id="cd10456">
    <property type="entry name" value="GIY-YIG_UPF0213"/>
    <property type="match status" value="1"/>
</dbReference>
<evidence type="ECO:0000256" key="1">
    <source>
        <dbReference type="ARBA" id="ARBA00007435"/>
    </source>
</evidence>
<dbReference type="EMBL" id="CP066775">
    <property type="protein sequence ID" value="QQL49020.1"/>
    <property type="molecule type" value="Genomic_DNA"/>
</dbReference>
<accession>A0A6I4I0H5</accession>
<dbReference type="InterPro" id="IPR000305">
    <property type="entry name" value="GIY-YIG_endonuc"/>
</dbReference>
<dbReference type="RefSeq" id="WP_200230019.1">
    <property type="nucleotide sequence ID" value="NZ_CP066775.1"/>
</dbReference>
<dbReference type="PANTHER" id="PTHR34477:SF1">
    <property type="entry name" value="UPF0213 PROTEIN YHBQ"/>
    <property type="match status" value="1"/>
</dbReference>
<dbReference type="AlphaFoldDB" id="A0A6I4I0H5"/>
<comment type="similarity">
    <text evidence="1">Belongs to the UPF0213 family.</text>
</comment>
<gene>
    <name evidence="2" type="ORF">GO620_012635</name>
</gene>
<dbReference type="KEGG" id="mgik:GO620_012635"/>